<reference evidence="1 2" key="1">
    <citation type="journal article" date="2003" name="Genome Res.">
        <title>Comparative complete genome sequence analysis of the amino acid replacements responsible for the thermostability of Corynebacterium efficiens.</title>
        <authorList>
            <person name="Nishio Y."/>
            <person name="Nakamura Y."/>
            <person name="Kawarabayasi Y."/>
            <person name="Usuda Y."/>
            <person name="Kimura E."/>
            <person name="Sugimoto S."/>
            <person name="Matsui K."/>
            <person name="Yamagishi A."/>
            <person name="Kikuchi H."/>
            <person name="Ikeo K."/>
            <person name="Gojobori T."/>
        </authorList>
    </citation>
    <scope>NUCLEOTIDE SEQUENCE [LARGE SCALE GENOMIC DNA]</scope>
    <source>
        <strain evidence="2">DSM 44549 / YS-314 / AJ 12310 / JCM 11189 / NBRC 100395</strain>
    </source>
</reference>
<sequence length="124" mass="13153">MRPGETGVAIEAADAVILDFHGSVLERLGNLIYAGAHLRRDALQTMIGRHGACGVRLARSADGRDHPEVIDMVDNLAAAWVSLTMDTLVIPEGTGLFGEIPSPLGKPATHTIIFSSPKRINLGC</sequence>
<proteinExistence type="predicted"/>
<dbReference type="STRING" id="196164.gene:10742381"/>
<evidence type="ECO:0000313" key="1">
    <source>
        <dbReference type="EMBL" id="BAC18763.1"/>
    </source>
</evidence>
<dbReference type="AlphaFoldDB" id="Q8FP36"/>
<keyword evidence="2" id="KW-1185">Reference proteome</keyword>
<evidence type="ECO:0000313" key="2">
    <source>
        <dbReference type="Proteomes" id="UP000001409"/>
    </source>
</evidence>
<protein>
    <submittedName>
        <fullName evidence="1">Uncharacterized protein</fullName>
    </submittedName>
</protein>
<dbReference type="Proteomes" id="UP000001409">
    <property type="component" value="Chromosome"/>
</dbReference>
<dbReference type="OrthoDB" id="7059309at2"/>
<dbReference type="KEGG" id="cef:CE1953"/>
<accession>C8NPQ8</accession>
<name>Q8FP36_COREF</name>
<dbReference type="EMBL" id="BA000035">
    <property type="protein sequence ID" value="BAC18763.1"/>
    <property type="molecule type" value="Genomic_DNA"/>
</dbReference>
<organism evidence="1 2">
    <name type="scientific">Corynebacterium efficiens (strain DSM 44549 / YS-314 / AJ 12310 / JCM 11189 / NBRC 100395)</name>
    <dbReference type="NCBI Taxonomy" id="196164"/>
    <lineage>
        <taxon>Bacteria</taxon>
        <taxon>Bacillati</taxon>
        <taxon>Actinomycetota</taxon>
        <taxon>Actinomycetes</taxon>
        <taxon>Mycobacteriales</taxon>
        <taxon>Corynebacteriaceae</taxon>
        <taxon>Corynebacterium</taxon>
    </lineage>
</organism>
<dbReference type="HOGENOM" id="CLU_2000061_0_0_11"/>
<accession>Q8FP36</accession>